<feature type="region of interest" description="Disordered" evidence="1">
    <location>
        <begin position="1"/>
        <end position="152"/>
    </location>
</feature>
<dbReference type="Proteomes" id="UP000001357">
    <property type="component" value="Unassembled WGS sequence"/>
</dbReference>
<dbReference type="InParanoid" id="A9V3N4"/>
<organism evidence="2 3">
    <name type="scientific">Monosiga brevicollis</name>
    <name type="common">Choanoflagellate</name>
    <dbReference type="NCBI Taxonomy" id="81824"/>
    <lineage>
        <taxon>Eukaryota</taxon>
        <taxon>Choanoflagellata</taxon>
        <taxon>Craspedida</taxon>
        <taxon>Salpingoecidae</taxon>
        <taxon>Monosiga</taxon>
    </lineage>
</organism>
<dbReference type="KEGG" id="mbr:MONBRDRAFT_33091"/>
<feature type="compositionally biased region" description="Pro residues" evidence="1">
    <location>
        <begin position="1089"/>
        <end position="1116"/>
    </location>
</feature>
<dbReference type="GeneID" id="5892669"/>
<protein>
    <submittedName>
        <fullName evidence="2">Uncharacterized protein</fullName>
    </submittedName>
</protein>
<feature type="compositionally biased region" description="Polar residues" evidence="1">
    <location>
        <begin position="1156"/>
        <end position="1174"/>
    </location>
</feature>
<feature type="compositionally biased region" description="Polar residues" evidence="1">
    <location>
        <begin position="78"/>
        <end position="96"/>
    </location>
</feature>
<feature type="compositionally biased region" description="Low complexity" evidence="1">
    <location>
        <begin position="1200"/>
        <end position="1231"/>
    </location>
</feature>
<keyword evidence="3" id="KW-1185">Reference proteome</keyword>
<evidence type="ECO:0000313" key="3">
    <source>
        <dbReference type="Proteomes" id="UP000001357"/>
    </source>
</evidence>
<accession>A9V3N4</accession>
<feature type="region of interest" description="Disordered" evidence="1">
    <location>
        <begin position="1055"/>
        <end position="1074"/>
    </location>
</feature>
<feature type="compositionally biased region" description="Low complexity" evidence="1">
    <location>
        <begin position="19"/>
        <end position="40"/>
    </location>
</feature>
<feature type="compositionally biased region" description="Pro residues" evidence="1">
    <location>
        <begin position="1269"/>
        <end position="1281"/>
    </location>
</feature>
<dbReference type="EMBL" id="CH991557">
    <property type="protein sequence ID" value="EDQ87844.1"/>
    <property type="molecule type" value="Genomic_DNA"/>
</dbReference>
<gene>
    <name evidence="2" type="ORF">MONBRDRAFT_33091</name>
</gene>
<feature type="compositionally biased region" description="Basic and acidic residues" evidence="1">
    <location>
        <begin position="116"/>
        <end position="126"/>
    </location>
</feature>
<reference evidence="2 3" key="1">
    <citation type="journal article" date="2008" name="Nature">
        <title>The genome of the choanoflagellate Monosiga brevicollis and the origin of metazoans.</title>
        <authorList>
            <consortium name="JGI Sequencing"/>
            <person name="King N."/>
            <person name="Westbrook M.J."/>
            <person name="Young S.L."/>
            <person name="Kuo A."/>
            <person name="Abedin M."/>
            <person name="Chapman J."/>
            <person name="Fairclough S."/>
            <person name="Hellsten U."/>
            <person name="Isogai Y."/>
            <person name="Letunic I."/>
            <person name="Marr M."/>
            <person name="Pincus D."/>
            <person name="Putnam N."/>
            <person name="Rokas A."/>
            <person name="Wright K.J."/>
            <person name="Zuzow R."/>
            <person name="Dirks W."/>
            <person name="Good M."/>
            <person name="Goodstein D."/>
            <person name="Lemons D."/>
            <person name="Li W."/>
            <person name="Lyons J.B."/>
            <person name="Morris A."/>
            <person name="Nichols S."/>
            <person name="Richter D.J."/>
            <person name="Salamov A."/>
            <person name="Bork P."/>
            <person name="Lim W.A."/>
            <person name="Manning G."/>
            <person name="Miller W.T."/>
            <person name="McGinnis W."/>
            <person name="Shapiro H."/>
            <person name="Tjian R."/>
            <person name="Grigoriev I.V."/>
            <person name="Rokhsar D."/>
        </authorList>
    </citation>
    <scope>NUCLEOTIDE SEQUENCE [LARGE SCALE GENOMIC DNA]</scope>
    <source>
        <strain evidence="3">MX1 / ATCC 50154</strain>
    </source>
</reference>
<feature type="region of interest" description="Disordered" evidence="1">
    <location>
        <begin position="232"/>
        <end position="262"/>
    </location>
</feature>
<feature type="region of interest" description="Disordered" evidence="1">
    <location>
        <begin position="1084"/>
        <end position="1283"/>
    </location>
</feature>
<feature type="compositionally biased region" description="Acidic residues" evidence="1">
    <location>
        <begin position="46"/>
        <end position="73"/>
    </location>
</feature>
<evidence type="ECO:0000313" key="2">
    <source>
        <dbReference type="EMBL" id="EDQ87844.1"/>
    </source>
</evidence>
<feature type="compositionally biased region" description="Acidic residues" evidence="1">
    <location>
        <begin position="100"/>
        <end position="115"/>
    </location>
</feature>
<sequence>MTAPENGASPTPAADEDAGTSGSDPTSPSASPGSARSPAAQRDLVGEEEEMNLLFEEDVTLDQVLDEAEDDTPAEATHTPQKSGGSRPDQAQQSHRAAQLDDEADEISSDSDTPDSDTRRSREHPDPASPADAAPSKKEPGAAAQSSKSKKVPMAALSLEELSARFASSARAKNAAVRDLLLRLKADGDATTGPSPAMAQCLLTLIRTERAGHHLLNTHMHRDLWEAVARWSEHGPPQAPSGETMSADKAATPVPEEASATATEIADAAEAPPSDEKADDAQQKVEGTLTTAETVSPEAGNDAAIKGNEADPSLIWLQAIWETFDLVASASHAQLFHKPLVDAALAAHQLHGPIAMYLFNRSRDYPLELLHAWSTNDISQQDWSGLARLWAQHHRVRDAKPDTTEVEDLLPMAKRLLTAETDAKTHREQSKTTKTFALGLEHYVTHVPAPHTDPHVASFLPHLLSSCKSNPKNKSQINTIIRQLLDHVDELSLDMVREMFDHISDSKDQASLAERLARALEPLDVFSSEEERADAERLISLLKHPLPDATTGHIASALLSNLRPKCDLSDLNHRRLLAHQLKGLDAPAVEAALASADSASSRMMLIEQLAHSQPELALDLLRSGDWTAQQLFDVLRNRAFEYQHRLRVLEILWDKFPEALREDANKVQAELRGIRRRTALCHRQPLCSSFASCKFVHLKCFENLERLGIPAEKWPEVAELVKIMGPAGYPISQGFLHRMVLNQLPATADTTRFEVICALLTPDCKIDNVGSMLNEHDVEVYLQHMDPQAALTEKQLLKLCATPASRKGLTATLRVCQATLAQKLAQAVLHFDLHAAARVLLDLADTDLLTTDQLVQCFRLAVPHEPAKVAWVHLNALSKAKVSLEDKDYEQTLLLAVQQQAWGTARLVYMAMCDQAQTVRLLIDGLRGAPPDYHRIASTIFEKARGANQIPGTGADQTPFALNLSPFLVHEVMLVLDHYRNTVLNNTPADGLQPLHLTWEGADVSLAPSVESWITAHAPASVLRELNWSSIAPEATEVTLPLDLVRRLVHEAVDTREQQVVSPSSNKVTAPREGVDLMREAKRARTTLPAPPAPPTTTSLPTPPARPTPPGPPPAPAMGMTSMGSSQPEPKRAKADSDPVVTRGPPGFRLDRREVSTVSSHNSGTNEWDSNSRSAAGPDVGRKASVLPGFRPGHREEQRASPSTSAPARAVEASGSGRSGPPGYRPSSAGARAVDSQGTSPVTPDGPPSMVTPGSIPSVSSPPAGLPSKVPPPPPTPPPPMADTQSVLAQVMERKKRRHGEEHEATTQLASRVVDDTIKGALKPALTHMLRRGKIRSKADYKTCYKRIRSHCLKLQNMSSGELRARIEEIVTNFFAQQEFYDPDGPQPC</sequence>
<dbReference type="RefSeq" id="XP_001747377.1">
    <property type="nucleotide sequence ID" value="XM_001747325.1"/>
</dbReference>
<evidence type="ECO:0000256" key="1">
    <source>
        <dbReference type="SAM" id="MobiDB-lite"/>
    </source>
</evidence>
<proteinExistence type="predicted"/>
<feature type="compositionally biased region" description="Polar residues" evidence="1">
    <location>
        <begin position="1058"/>
        <end position="1068"/>
    </location>
</feature>
<name>A9V3N4_MONBE</name>